<protein>
    <submittedName>
        <fullName evidence="2">Adenine-specific DNA methylase/SAM-dependent methyltransferase</fullName>
    </submittedName>
</protein>
<sequence>MNKVRQSLKALSMTPVSDHSYGYLILPAGYRLNHEEVTASDGRVVTYRSIQVIQLQAGAIEAFMTDLALPLVMKVMDDFYLFDYGEETDEIYRSFFDYISSRYEHLIDKKLNSELIAQYFTRIEAKFPAKAVLQVLDLGSGSGISAIVKKENPTWSRISLYGHDISPQMESLSKQAGLQMLNARTLARHEDYYFDAVFGSYSFHFIKGRTTYELIWQKLRIGGIVIANFHKRIGLENALEFFESVRAEVALVATYGKSEIYQFRKTASPFISQAETQDIIAGLLHAEIETGQLLKYLIRYALLPSYELEGSLVFLKADVVRLKPFFSFLTIATWEYGSLELYDKIYVLDCGGIRLEFSRENRLSHEEFNPALLIALLIHNDDDRSNISPIYFPIGESVRVTIRSAKLKLLFEQANVDNLSIESARATIFANSASYMGSKKSLRHFLFAAIKSLVPSSYVALDLMCGAGAVSSILAMRYPTWVSDAMSFSRILAVVQGSGFSTAKAELVLEKLRPYIIQNLLEAEKWYEPALIAEDDAFHRRIGPDNKLAYSEFCRQYAFDNPDYQEHYRVKQSQGQDVPFELFAIAYSNIFFGVKQSLQIDSLRYAIEQLQDPGERIWALGAMIATVSAVGNTYAGHFAQPKYKDAASLSDNEFIRLVEQRSLSVLSEFEARLRAFAHESQSKQLSLIQPIDGPWPKAVAGFVKKFKTQNKFVYIDAPYTRDEYSRYYHVLETLVDYKYYNLTGLGRIPDKKSGARFRSNFFTRDVGKLKREFLGMFTVLLENDCSCGWSYSNSAAADCLEIIYEVVARTQCSVESFEIPYEYKGQGGRAPKQIKEYYIHFSPKPK</sequence>
<dbReference type="RefSeq" id="WP_172885372.1">
    <property type="nucleotide sequence ID" value="NZ_JACHWX010000009.1"/>
</dbReference>
<dbReference type="Proteomes" id="UP000539265">
    <property type="component" value="Unassembled WGS sequence"/>
</dbReference>
<dbReference type="CDD" id="cd02440">
    <property type="entry name" value="AdoMet_MTases"/>
    <property type="match status" value="1"/>
</dbReference>
<dbReference type="Pfam" id="PF08241">
    <property type="entry name" value="Methyltransf_11"/>
    <property type="match status" value="1"/>
</dbReference>
<dbReference type="EMBL" id="JACHWX010000009">
    <property type="protein sequence ID" value="MBB3056719.1"/>
    <property type="molecule type" value="Genomic_DNA"/>
</dbReference>
<gene>
    <name evidence="2" type="ORF">FHS11_003145</name>
</gene>
<keyword evidence="2" id="KW-0808">Transferase</keyword>
<dbReference type="GO" id="GO:0032259">
    <property type="term" value="P:methylation"/>
    <property type="evidence" value="ECO:0007669"/>
    <property type="project" value="UniProtKB-KW"/>
</dbReference>
<feature type="domain" description="Methyltransferase type 11" evidence="1">
    <location>
        <begin position="136"/>
        <end position="226"/>
    </location>
</feature>
<dbReference type="GO" id="GO:0008757">
    <property type="term" value="F:S-adenosylmethionine-dependent methyltransferase activity"/>
    <property type="evidence" value="ECO:0007669"/>
    <property type="project" value="InterPro"/>
</dbReference>
<proteinExistence type="predicted"/>
<evidence type="ECO:0000259" key="1">
    <source>
        <dbReference type="Pfam" id="PF08241"/>
    </source>
</evidence>
<dbReference type="AlphaFoldDB" id="A0A839SJJ2"/>
<dbReference type="Gene3D" id="3.40.50.150">
    <property type="entry name" value="Vaccinia Virus protein VP39"/>
    <property type="match status" value="1"/>
</dbReference>
<dbReference type="InterPro" id="IPR029063">
    <property type="entry name" value="SAM-dependent_MTases_sf"/>
</dbReference>
<evidence type="ECO:0000313" key="3">
    <source>
        <dbReference type="Proteomes" id="UP000539265"/>
    </source>
</evidence>
<dbReference type="InterPro" id="IPR013216">
    <property type="entry name" value="Methyltransf_11"/>
</dbReference>
<name>A0A839SJJ2_9SPHI</name>
<dbReference type="SUPFAM" id="SSF53335">
    <property type="entry name" value="S-adenosyl-L-methionine-dependent methyltransferases"/>
    <property type="match status" value="2"/>
</dbReference>
<evidence type="ECO:0000313" key="2">
    <source>
        <dbReference type="EMBL" id="MBB3056719.1"/>
    </source>
</evidence>
<keyword evidence="3" id="KW-1185">Reference proteome</keyword>
<keyword evidence="2" id="KW-0489">Methyltransferase</keyword>
<organism evidence="2 3">
    <name type="scientific">Mucilaginibacter gotjawali</name>
    <dbReference type="NCBI Taxonomy" id="1550579"/>
    <lineage>
        <taxon>Bacteria</taxon>
        <taxon>Pseudomonadati</taxon>
        <taxon>Bacteroidota</taxon>
        <taxon>Sphingobacteriia</taxon>
        <taxon>Sphingobacteriales</taxon>
        <taxon>Sphingobacteriaceae</taxon>
        <taxon>Mucilaginibacter</taxon>
    </lineage>
</organism>
<accession>A0A839SJJ2</accession>
<reference evidence="2" key="1">
    <citation type="submission" date="2020-08" db="EMBL/GenBank/DDBJ databases">
        <title>Genomic Encyclopedia of Type Strains, Phase III (KMG-III): the genomes of soil and plant-associated and newly described type strains.</title>
        <authorList>
            <person name="Whitman W."/>
        </authorList>
    </citation>
    <scope>NUCLEOTIDE SEQUENCE [LARGE SCALE GENOMIC DNA]</scope>
    <source>
        <strain evidence="2">CECT 8628</strain>
    </source>
</reference>
<comment type="caution">
    <text evidence="2">The sequence shown here is derived from an EMBL/GenBank/DDBJ whole genome shotgun (WGS) entry which is preliminary data.</text>
</comment>